<dbReference type="AlphaFoldDB" id="A0AAU8GY18"/>
<name>A0AAU8GY18_9BACT</name>
<reference evidence="1" key="1">
    <citation type="submission" date="2024-01" db="EMBL/GenBank/DDBJ databases">
        <title>The first autotrophic representatives of the genus Thermodesulfovibrio.</title>
        <authorList>
            <person name="Maltseva A.I."/>
            <person name="Elcheninov A.G."/>
            <person name="Kublanov I.V."/>
            <person name="Lebedinsky A.V."/>
            <person name="Frolov E.N."/>
        </authorList>
    </citation>
    <scope>NUCLEOTIDE SEQUENCE</scope>
    <source>
        <strain evidence="1">3907-1M</strain>
    </source>
</reference>
<protein>
    <recommendedName>
        <fullName evidence="2">Ribbon-helix-helix protein, CopG family</fullName>
    </recommendedName>
</protein>
<dbReference type="SUPFAM" id="SSF47598">
    <property type="entry name" value="Ribbon-helix-helix"/>
    <property type="match status" value="1"/>
</dbReference>
<sequence length="56" mass="6589">MKKQKPTRKRPILLHINVTEEIAQQLKAIAEKQGRTVTELAREAFARIIKEYTDRQ</sequence>
<organism evidence="1">
    <name type="scientific">Thermodesulfovibrio autotrophicus</name>
    <dbReference type="NCBI Taxonomy" id="3118333"/>
    <lineage>
        <taxon>Bacteria</taxon>
        <taxon>Pseudomonadati</taxon>
        <taxon>Nitrospirota</taxon>
        <taxon>Thermodesulfovibrionia</taxon>
        <taxon>Thermodesulfovibrionales</taxon>
        <taxon>Thermodesulfovibrionaceae</taxon>
        <taxon>Thermodesulfovibrio</taxon>
    </lineage>
</organism>
<evidence type="ECO:0000313" key="1">
    <source>
        <dbReference type="EMBL" id="XCH46897.1"/>
    </source>
</evidence>
<dbReference type="KEGG" id="taut:V4D30_01130"/>
<dbReference type="InterPro" id="IPR010985">
    <property type="entry name" value="Ribbon_hlx_hlx"/>
</dbReference>
<proteinExistence type="predicted"/>
<dbReference type="GO" id="GO:0006355">
    <property type="term" value="P:regulation of DNA-templated transcription"/>
    <property type="evidence" value="ECO:0007669"/>
    <property type="project" value="InterPro"/>
</dbReference>
<accession>A0AAU8GY18</accession>
<gene>
    <name evidence="1" type="ORF">V4D30_01130</name>
</gene>
<dbReference type="EMBL" id="CP144373">
    <property type="protein sequence ID" value="XCH46897.1"/>
    <property type="molecule type" value="Genomic_DNA"/>
</dbReference>
<evidence type="ECO:0008006" key="2">
    <source>
        <dbReference type="Google" id="ProtNLM"/>
    </source>
</evidence>
<dbReference type="RefSeq" id="WP_353684422.1">
    <property type="nucleotide sequence ID" value="NZ_CP144373.1"/>
</dbReference>